<dbReference type="EC" id="1.1.1.1" evidence="3"/>
<evidence type="ECO:0000256" key="7">
    <source>
        <dbReference type="RuleBase" id="RU361277"/>
    </source>
</evidence>
<dbReference type="Pfam" id="PF08240">
    <property type="entry name" value="ADH_N"/>
    <property type="match status" value="1"/>
</dbReference>
<dbReference type="InterPro" id="IPR013149">
    <property type="entry name" value="ADH-like_C"/>
</dbReference>
<comment type="similarity">
    <text evidence="2 7">Belongs to the zinc-containing alcohol dehydrogenase family.</text>
</comment>
<evidence type="ECO:0000256" key="1">
    <source>
        <dbReference type="ARBA" id="ARBA00001947"/>
    </source>
</evidence>
<dbReference type="OrthoDB" id="9806940at2"/>
<dbReference type="Proteomes" id="UP000198588">
    <property type="component" value="Unassembled WGS sequence"/>
</dbReference>
<dbReference type="InterPro" id="IPR013154">
    <property type="entry name" value="ADH-like_N"/>
</dbReference>
<evidence type="ECO:0000256" key="4">
    <source>
        <dbReference type="ARBA" id="ARBA00022723"/>
    </source>
</evidence>
<dbReference type="PANTHER" id="PTHR42940">
    <property type="entry name" value="ALCOHOL DEHYDROGENASE 1-RELATED"/>
    <property type="match status" value="1"/>
</dbReference>
<dbReference type="PANTHER" id="PTHR42940:SF8">
    <property type="entry name" value="VACUOLAR PROTEIN SORTING-ASSOCIATED PROTEIN 11"/>
    <property type="match status" value="1"/>
</dbReference>
<proteinExistence type="inferred from homology"/>
<sequence length="347" mass="37400">MKAARLYEYDPKMNVQLRIEEVKAPTITAPDEVIVRVGAAGLCRTDLHIIEGVWKPTMDPEGTLLPYIMGHENAGWVEEVGSGVRSVKRGDAVICHPFRSCGICLNCRHGEDMYCDNGQFPGLGMNGGFAEYFITSERSLIKLNANITPIEVAPLADAGITAYRAAKRAAKLLRPGSYCVLLGIGGLGHIALQSLHAISGCRIIAVDREPAARVLAKDLGADFVLDGGPNVIEEVSQITGGGAHVVIDFVGELGVENICWKMVRKGGQLFVVGYGGNINVPTAHLVIEEINIGGSLVGNFTELVELMELNADGKVKMHYTEYNLASINTALDDFKNRRFTGRGVIVP</sequence>
<dbReference type="SUPFAM" id="SSF50129">
    <property type="entry name" value="GroES-like"/>
    <property type="match status" value="1"/>
</dbReference>
<gene>
    <name evidence="9" type="ORF">SAMN02927914_05060</name>
</gene>
<dbReference type="RefSeq" id="WP_091583796.1">
    <property type="nucleotide sequence ID" value="NZ_FMXM01000019.1"/>
</dbReference>
<dbReference type="GO" id="GO:0004022">
    <property type="term" value="F:alcohol dehydrogenase (NAD+) activity"/>
    <property type="evidence" value="ECO:0007669"/>
    <property type="project" value="UniProtKB-EC"/>
</dbReference>
<protein>
    <recommendedName>
        <fullName evidence="3">alcohol dehydrogenase</fullName>
        <ecNumber evidence="3">1.1.1.1</ecNumber>
    </recommendedName>
</protein>
<dbReference type="STRING" id="1165689.SAMN02927914_05060"/>
<dbReference type="InterPro" id="IPR036291">
    <property type="entry name" value="NAD(P)-bd_dom_sf"/>
</dbReference>
<dbReference type="Gene3D" id="3.40.50.720">
    <property type="entry name" value="NAD(P)-binding Rossmann-like Domain"/>
    <property type="match status" value="1"/>
</dbReference>
<dbReference type="PROSITE" id="PS00059">
    <property type="entry name" value="ADH_ZINC"/>
    <property type="match status" value="1"/>
</dbReference>
<dbReference type="EMBL" id="FMXM01000019">
    <property type="protein sequence ID" value="SDA93908.1"/>
    <property type="molecule type" value="Genomic_DNA"/>
</dbReference>
<evidence type="ECO:0000256" key="3">
    <source>
        <dbReference type="ARBA" id="ARBA00013190"/>
    </source>
</evidence>
<keyword evidence="5 7" id="KW-0862">Zinc</keyword>
<organism evidence="9 10">
    <name type="scientific">Mesorhizobium qingshengii</name>
    <dbReference type="NCBI Taxonomy" id="1165689"/>
    <lineage>
        <taxon>Bacteria</taxon>
        <taxon>Pseudomonadati</taxon>
        <taxon>Pseudomonadota</taxon>
        <taxon>Alphaproteobacteria</taxon>
        <taxon>Hyphomicrobiales</taxon>
        <taxon>Phyllobacteriaceae</taxon>
        <taxon>Mesorhizobium</taxon>
    </lineage>
</organism>
<dbReference type="SUPFAM" id="SSF51735">
    <property type="entry name" value="NAD(P)-binding Rossmann-fold domains"/>
    <property type="match status" value="1"/>
</dbReference>
<evidence type="ECO:0000313" key="10">
    <source>
        <dbReference type="Proteomes" id="UP000198588"/>
    </source>
</evidence>
<evidence type="ECO:0000256" key="6">
    <source>
        <dbReference type="ARBA" id="ARBA00023002"/>
    </source>
</evidence>
<evidence type="ECO:0000256" key="5">
    <source>
        <dbReference type="ARBA" id="ARBA00022833"/>
    </source>
</evidence>
<dbReference type="InterPro" id="IPR011032">
    <property type="entry name" value="GroES-like_sf"/>
</dbReference>
<evidence type="ECO:0000259" key="8">
    <source>
        <dbReference type="SMART" id="SM00829"/>
    </source>
</evidence>
<dbReference type="Pfam" id="PF00107">
    <property type="entry name" value="ADH_zinc_N"/>
    <property type="match status" value="1"/>
</dbReference>
<comment type="cofactor">
    <cofactor evidence="1 7">
        <name>Zn(2+)</name>
        <dbReference type="ChEBI" id="CHEBI:29105"/>
    </cofactor>
</comment>
<dbReference type="GO" id="GO:0008270">
    <property type="term" value="F:zinc ion binding"/>
    <property type="evidence" value="ECO:0007669"/>
    <property type="project" value="InterPro"/>
</dbReference>
<dbReference type="InterPro" id="IPR020843">
    <property type="entry name" value="ER"/>
</dbReference>
<dbReference type="CDD" id="cd05284">
    <property type="entry name" value="arabinose_DH_like"/>
    <property type="match status" value="1"/>
</dbReference>
<evidence type="ECO:0000313" key="9">
    <source>
        <dbReference type="EMBL" id="SDA93908.1"/>
    </source>
</evidence>
<keyword evidence="6" id="KW-0560">Oxidoreductase</keyword>
<accession>A0A1G5ZGA2</accession>
<reference evidence="9 10" key="1">
    <citation type="submission" date="2016-10" db="EMBL/GenBank/DDBJ databases">
        <authorList>
            <person name="de Groot N.N."/>
        </authorList>
    </citation>
    <scope>NUCLEOTIDE SEQUENCE [LARGE SCALE GENOMIC DNA]</scope>
    <source>
        <strain evidence="9 10">CGMCC 1.12097</strain>
    </source>
</reference>
<feature type="domain" description="Enoyl reductase (ER)" evidence="8">
    <location>
        <begin position="12"/>
        <end position="345"/>
    </location>
</feature>
<evidence type="ECO:0000256" key="2">
    <source>
        <dbReference type="ARBA" id="ARBA00008072"/>
    </source>
</evidence>
<name>A0A1G5ZGA2_9HYPH</name>
<dbReference type="InterPro" id="IPR002328">
    <property type="entry name" value="ADH_Zn_CS"/>
</dbReference>
<keyword evidence="4 7" id="KW-0479">Metal-binding</keyword>
<dbReference type="AlphaFoldDB" id="A0A1G5ZGA2"/>
<dbReference type="Gene3D" id="3.90.180.10">
    <property type="entry name" value="Medium-chain alcohol dehydrogenases, catalytic domain"/>
    <property type="match status" value="1"/>
</dbReference>
<dbReference type="SMART" id="SM00829">
    <property type="entry name" value="PKS_ER"/>
    <property type="match status" value="1"/>
</dbReference>